<organism evidence="9 10">
    <name type="scientific">Tectimicrobiota bacterium</name>
    <dbReference type="NCBI Taxonomy" id="2528274"/>
    <lineage>
        <taxon>Bacteria</taxon>
        <taxon>Pseudomonadati</taxon>
        <taxon>Nitrospinota/Tectimicrobiota group</taxon>
        <taxon>Candidatus Tectimicrobiota</taxon>
    </lineage>
</organism>
<sequence length="199" mass="21939">MLEFLMKGGILMIPLGICSILALAIILERAYNLRLPRVIPADLIQQARHLLAEDQVEEAVLLCRRHASPIARIMLAAISNYDREKEELKEIVEDAGRQEVPVLDRYLGVLGTIAAVSPLLGITGTVFGMIRTFATISEKGVAHPSQLAGGIYEALITTAAGLVIAIPSLIFYNYYAAQSDRLVLELEKQAYRVLEILKR</sequence>
<keyword evidence="2" id="KW-1003">Cell membrane</keyword>
<dbReference type="PANTHER" id="PTHR30625">
    <property type="entry name" value="PROTEIN TOLQ"/>
    <property type="match status" value="1"/>
</dbReference>
<comment type="subcellular location">
    <subcellularLocation>
        <location evidence="1">Cell membrane</location>
        <topology evidence="1">Multi-pass membrane protein</topology>
    </subcellularLocation>
    <subcellularLocation>
        <location evidence="6">Membrane</location>
        <topology evidence="6">Multi-pass membrane protein</topology>
    </subcellularLocation>
</comment>
<feature type="transmembrane region" description="Helical" evidence="7">
    <location>
        <begin position="6"/>
        <end position="27"/>
    </location>
</feature>
<evidence type="ECO:0000313" key="10">
    <source>
        <dbReference type="Proteomes" id="UP000782312"/>
    </source>
</evidence>
<keyword evidence="5 7" id="KW-0472">Membrane</keyword>
<dbReference type="Pfam" id="PF01618">
    <property type="entry name" value="MotA_ExbB"/>
    <property type="match status" value="1"/>
</dbReference>
<keyword evidence="3 7" id="KW-0812">Transmembrane</keyword>
<evidence type="ECO:0000256" key="7">
    <source>
        <dbReference type="SAM" id="Phobius"/>
    </source>
</evidence>
<dbReference type="PANTHER" id="PTHR30625:SF11">
    <property type="entry name" value="MOTA_TOLQ_EXBB PROTON CHANNEL DOMAIN-CONTAINING PROTEIN"/>
    <property type="match status" value="1"/>
</dbReference>
<keyword evidence="6" id="KW-0813">Transport</keyword>
<dbReference type="AlphaFoldDB" id="A0A932MMC4"/>
<evidence type="ECO:0000256" key="6">
    <source>
        <dbReference type="RuleBase" id="RU004057"/>
    </source>
</evidence>
<evidence type="ECO:0000256" key="2">
    <source>
        <dbReference type="ARBA" id="ARBA00022475"/>
    </source>
</evidence>
<comment type="similarity">
    <text evidence="6">Belongs to the exbB/tolQ family.</text>
</comment>
<evidence type="ECO:0000256" key="5">
    <source>
        <dbReference type="ARBA" id="ARBA00023136"/>
    </source>
</evidence>
<evidence type="ECO:0000259" key="8">
    <source>
        <dbReference type="Pfam" id="PF01618"/>
    </source>
</evidence>
<keyword evidence="6" id="KW-0653">Protein transport</keyword>
<proteinExistence type="inferred from homology"/>
<dbReference type="Proteomes" id="UP000782312">
    <property type="component" value="Unassembled WGS sequence"/>
</dbReference>
<feature type="transmembrane region" description="Helical" evidence="7">
    <location>
        <begin position="150"/>
        <end position="172"/>
    </location>
</feature>
<dbReference type="InterPro" id="IPR002898">
    <property type="entry name" value="MotA_ExbB_proton_chnl"/>
</dbReference>
<accession>A0A932MMC4</accession>
<comment type="caution">
    <text evidence="9">The sequence shown here is derived from an EMBL/GenBank/DDBJ whole genome shotgun (WGS) entry which is preliminary data.</text>
</comment>
<dbReference type="EMBL" id="JACPUR010000024">
    <property type="protein sequence ID" value="MBI3128124.1"/>
    <property type="molecule type" value="Genomic_DNA"/>
</dbReference>
<keyword evidence="4 7" id="KW-1133">Transmembrane helix</keyword>
<dbReference type="InterPro" id="IPR050790">
    <property type="entry name" value="ExbB/TolQ_transport"/>
</dbReference>
<gene>
    <name evidence="9" type="ORF">HYZ11_11015</name>
</gene>
<dbReference type="GO" id="GO:0017038">
    <property type="term" value="P:protein import"/>
    <property type="evidence" value="ECO:0007669"/>
    <property type="project" value="TreeGrafter"/>
</dbReference>
<feature type="transmembrane region" description="Helical" evidence="7">
    <location>
        <begin position="106"/>
        <end position="130"/>
    </location>
</feature>
<protein>
    <submittedName>
        <fullName evidence="9">MotA/TolQ/ExbB proton channel family protein</fullName>
    </submittedName>
</protein>
<reference evidence="9" key="1">
    <citation type="submission" date="2020-07" db="EMBL/GenBank/DDBJ databases">
        <title>Huge and variable diversity of episymbiotic CPR bacteria and DPANN archaea in groundwater ecosystems.</title>
        <authorList>
            <person name="He C.Y."/>
            <person name="Keren R."/>
            <person name="Whittaker M."/>
            <person name="Farag I.F."/>
            <person name="Doudna J."/>
            <person name="Cate J.H.D."/>
            <person name="Banfield J.F."/>
        </authorList>
    </citation>
    <scope>NUCLEOTIDE SEQUENCE</scope>
    <source>
        <strain evidence="9">NC_groundwater_763_Ag_S-0.2um_68_21</strain>
    </source>
</reference>
<feature type="domain" description="MotA/TolQ/ExbB proton channel" evidence="8">
    <location>
        <begin position="68"/>
        <end position="187"/>
    </location>
</feature>
<evidence type="ECO:0000256" key="3">
    <source>
        <dbReference type="ARBA" id="ARBA00022692"/>
    </source>
</evidence>
<evidence type="ECO:0000256" key="4">
    <source>
        <dbReference type="ARBA" id="ARBA00022989"/>
    </source>
</evidence>
<evidence type="ECO:0000313" key="9">
    <source>
        <dbReference type="EMBL" id="MBI3128124.1"/>
    </source>
</evidence>
<dbReference type="GO" id="GO:0005886">
    <property type="term" value="C:plasma membrane"/>
    <property type="evidence" value="ECO:0007669"/>
    <property type="project" value="UniProtKB-SubCell"/>
</dbReference>
<name>A0A932MMC4_UNCTE</name>
<evidence type="ECO:0000256" key="1">
    <source>
        <dbReference type="ARBA" id="ARBA00004651"/>
    </source>
</evidence>